<proteinExistence type="predicted"/>
<gene>
    <name evidence="1" type="ORF">DERF_006086</name>
</gene>
<comment type="caution">
    <text evidence="1">The sequence shown here is derived from an EMBL/GenBank/DDBJ whole genome shotgun (WGS) entry which is preliminary data.</text>
</comment>
<evidence type="ECO:0000313" key="2">
    <source>
        <dbReference type="Proteomes" id="UP000790347"/>
    </source>
</evidence>
<organism evidence="1 2">
    <name type="scientific">Dermatophagoides farinae</name>
    <name type="common">American house dust mite</name>
    <dbReference type="NCBI Taxonomy" id="6954"/>
    <lineage>
        <taxon>Eukaryota</taxon>
        <taxon>Metazoa</taxon>
        <taxon>Ecdysozoa</taxon>
        <taxon>Arthropoda</taxon>
        <taxon>Chelicerata</taxon>
        <taxon>Arachnida</taxon>
        <taxon>Acari</taxon>
        <taxon>Acariformes</taxon>
        <taxon>Sarcoptiformes</taxon>
        <taxon>Astigmata</taxon>
        <taxon>Psoroptidia</taxon>
        <taxon>Analgoidea</taxon>
        <taxon>Pyroglyphidae</taxon>
        <taxon>Dermatophagoidinae</taxon>
        <taxon>Dermatophagoides</taxon>
    </lineage>
</organism>
<evidence type="ECO:0000313" key="1">
    <source>
        <dbReference type="EMBL" id="KAH9522520.1"/>
    </source>
</evidence>
<reference evidence="1" key="1">
    <citation type="submission" date="2013-05" db="EMBL/GenBank/DDBJ databases">
        <authorList>
            <person name="Yim A.K.Y."/>
            <person name="Chan T.F."/>
            <person name="Ji K.M."/>
            <person name="Liu X.Y."/>
            <person name="Zhou J.W."/>
            <person name="Li R.Q."/>
            <person name="Yang K.Y."/>
            <person name="Li J."/>
            <person name="Li M."/>
            <person name="Law P.T.W."/>
            <person name="Wu Y.L."/>
            <person name="Cai Z.L."/>
            <person name="Qin H."/>
            <person name="Bao Y."/>
            <person name="Leung R.K.K."/>
            <person name="Ng P.K.S."/>
            <person name="Zou J."/>
            <person name="Zhong X.J."/>
            <person name="Ran P.X."/>
            <person name="Zhong N.S."/>
            <person name="Liu Z.G."/>
            <person name="Tsui S.K.W."/>
        </authorList>
    </citation>
    <scope>NUCLEOTIDE SEQUENCE</scope>
    <source>
        <strain evidence="1">Derf</strain>
        <tissue evidence="1">Whole organism</tissue>
    </source>
</reference>
<dbReference type="EMBL" id="ASGP02000002">
    <property type="protein sequence ID" value="KAH9522520.1"/>
    <property type="molecule type" value="Genomic_DNA"/>
</dbReference>
<sequence>MNRIILFYRYCCNEQDKKKYKRYLENTLRIYARKVKLCVPERVCNMAIETSTCTMSSEQTLMDCI</sequence>
<reference evidence="1" key="2">
    <citation type="journal article" date="2022" name="Res Sq">
        <title>Comparative Genomics Reveals Insights into the Divergent Evolution of Astigmatic Mites and Household Pest Adaptations.</title>
        <authorList>
            <person name="Xiong Q."/>
            <person name="Wan A.T.-Y."/>
            <person name="Liu X.-Y."/>
            <person name="Fung C.S.-H."/>
            <person name="Xiao X."/>
            <person name="Malainual N."/>
            <person name="Hou J."/>
            <person name="Wang L."/>
            <person name="Wang M."/>
            <person name="Yang K."/>
            <person name="Cui Y."/>
            <person name="Leung E."/>
            <person name="Nong W."/>
            <person name="Shin S.-K."/>
            <person name="Au S."/>
            <person name="Jeong K.Y."/>
            <person name="Chew F.T."/>
            <person name="Hui J."/>
            <person name="Leung T.F."/>
            <person name="Tungtrongchitr A."/>
            <person name="Zhong N."/>
            <person name="Liu Z."/>
            <person name="Tsui S."/>
        </authorList>
    </citation>
    <scope>NUCLEOTIDE SEQUENCE</scope>
    <source>
        <strain evidence="1">Derf</strain>
        <tissue evidence="1">Whole organism</tissue>
    </source>
</reference>
<name>A0A922LBV9_DERFA</name>
<accession>A0A922LBV9</accession>
<dbReference type="Proteomes" id="UP000790347">
    <property type="component" value="Unassembled WGS sequence"/>
</dbReference>
<protein>
    <submittedName>
        <fullName evidence="1">Uncharacterized protein</fullName>
    </submittedName>
</protein>
<dbReference type="AlphaFoldDB" id="A0A922LBV9"/>
<keyword evidence="2" id="KW-1185">Reference proteome</keyword>